<feature type="compositionally biased region" description="Polar residues" evidence="1">
    <location>
        <begin position="137"/>
        <end position="146"/>
    </location>
</feature>
<feature type="region of interest" description="Disordered" evidence="1">
    <location>
        <begin position="62"/>
        <end position="159"/>
    </location>
</feature>
<sequence>NIFMFTSSGSLLSPDRFCARVYDSQKLVTRKHTGVHDALFTDTSKHIQHFHEHIHDGVRISNEFPQTGPKERNNRTVDGGKNVNLKTYEGPKEQNNIIRLLDDDDENQTANNKSPQNIPSINVYNPYDTLMDDTENADNINSSQSTKPLPHKPPPIFIP</sequence>
<feature type="non-terminal residue" evidence="2">
    <location>
        <position position="159"/>
    </location>
</feature>
<organism evidence="2 3">
    <name type="scientific">Diploptera punctata</name>
    <name type="common">Pacific beetle cockroach</name>
    <dbReference type="NCBI Taxonomy" id="6984"/>
    <lineage>
        <taxon>Eukaryota</taxon>
        <taxon>Metazoa</taxon>
        <taxon>Ecdysozoa</taxon>
        <taxon>Arthropoda</taxon>
        <taxon>Hexapoda</taxon>
        <taxon>Insecta</taxon>
        <taxon>Pterygota</taxon>
        <taxon>Neoptera</taxon>
        <taxon>Polyneoptera</taxon>
        <taxon>Dictyoptera</taxon>
        <taxon>Blattodea</taxon>
        <taxon>Blaberoidea</taxon>
        <taxon>Blaberidae</taxon>
        <taxon>Diplopterinae</taxon>
        <taxon>Diploptera</taxon>
    </lineage>
</organism>
<dbReference type="Proteomes" id="UP001233999">
    <property type="component" value="Unassembled WGS sequence"/>
</dbReference>
<name>A0AAD8ESN5_DIPPU</name>
<feature type="non-terminal residue" evidence="2">
    <location>
        <position position="1"/>
    </location>
</feature>
<proteinExistence type="predicted"/>
<evidence type="ECO:0000256" key="1">
    <source>
        <dbReference type="SAM" id="MobiDB-lite"/>
    </source>
</evidence>
<protein>
    <submittedName>
        <fullName evidence="2">Uncharacterized protein</fullName>
    </submittedName>
</protein>
<reference evidence="2" key="2">
    <citation type="submission" date="2023-05" db="EMBL/GenBank/DDBJ databases">
        <authorList>
            <person name="Fouks B."/>
        </authorList>
    </citation>
    <scope>NUCLEOTIDE SEQUENCE</scope>
    <source>
        <strain evidence="2">Stay&amp;Tobe</strain>
        <tissue evidence="2">Testes</tissue>
    </source>
</reference>
<comment type="caution">
    <text evidence="2">The sequence shown here is derived from an EMBL/GenBank/DDBJ whole genome shotgun (WGS) entry which is preliminary data.</text>
</comment>
<feature type="compositionally biased region" description="Polar residues" evidence="1">
    <location>
        <begin position="108"/>
        <end position="123"/>
    </location>
</feature>
<reference evidence="2" key="1">
    <citation type="journal article" date="2023" name="IScience">
        <title>Live-bearing cockroach genome reveals convergent evolutionary mechanisms linked to viviparity in insects and beyond.</title>
        <authorList>
            <person name="Fouks B."/>
            <person name="Harrison M.C."/>
            <person name="Mikhailova A.A."/>
            <person name="Marchal E."/>
            <person name="English S."/>
            <person name="Carruthers M."/>
            <person name="Jennings E.C."/>
            <person name="Chiamaka E.L."/>
            <person name="Frigard R.A."/>
            <person name="Pippel M."/>
            <person name="Attardo G.M."/>
            <person name="Benoit J.B."/>
            <person name="Bornberg-Bauer E."/>
            <person name="Tobe S.S."/>
        </authorList>
    </citation>
    <scope>NUCLEOTIDE SEQUENCE</scope>
    <source>
        <strain evidence="2">Stay&amp;Tobe</strain>
    </source>
</reference>
<evidence type="ECO:0000313" key="2">
    <source>
        <dbReference type="EMBL" id="KAJ9601363.1"/>
    </source>
</evidence>
<accession>A0AAD8ESN5</accession>
<dbReference type="AlphaFoldDB" id="A0AAD8ESN5"/>
<gene>
    <name evidence="2" type="ORF">L9F63_000501</name>
</gene>
<evidence type="ECO:0000313" key="3">
    <source>
        <dbReference type="Proteomes" id="UP001233999"/>
    </source>
</evidence>
<keyword evidence="3" id="KW-1185">Reference proteome</keyword>
<dbReference type="EMBL" id="JASPKZ010000021">
    <property type="protein sequence ID" value="KAJ9601363.1"/>
    <property type="molecule type" value="Genomic_DNA"/>
</dbReference>